<dbReference type="SUPFAM" id="SSF51366">
    <property type="entry name" value="Ribulose-phoshate binding barrel"/>
    <property type="match status" value="1"/>
</dbReference>
<proteinExistence type="inferred from homology"/>
<evidence type="ECO:0000256" key="5">
    <source>
        <dbReference type="ARBA" id="ARBA00022793"/>
    </source>
</evidence>
<evidence type="ECO:0000256" key="6">
    <source>
        <dbReference type="ARBA" id="ARBA00022822"/>
    </source>
</evidence>
<dbReference type="OrthoDB" id="524799at2759"/>
<dbReference type="FunFam" id="3.20.20.70:FF:000146">
    <property type="entry name" value="Indole-3-glycerol phosphate synthase chloroplastic"/>
    <property type="match status" value="1"/>
</dbReference>
<evidence type="ECO:0000256" key="2">
    <source>
        <dbReference type="ARBA" id="ARBA00004696"/>
    </source>
</evidence>
<evidence type="ECO:0000259" key="9">
    <source>
        <dbReference type="Pfam" id="PF00218"/>
    </source>
</evidence>
<dbReference type="GO" id="GO:0000162">
    <property type="term" value="P:L-tryptophan biosynthetic process"/>
    <property type="evidence" value="ECO:0007669"/>
    <property type="project" value="UniProtKB-UniPathway"/>
</dbReference>
<protein>
    <recommendedName>
        <fullName evidence="3">indole-3-glycerol-phosphate synthase</fullName>
        <ecNumber evidence="3">4.1.1.48</ecNumber>
    </recommendedName>
</protein>
<dbReference type="GO" id="GO:0004425">
    <property type="term" value="F:indole-3-glycerol-phosphate synthase activity"/>
    <property type="evidence" value="ECO:0007669"/>
    <property type="project" value="UniProtKB-EC"/>
</dbReference>
<reference evidence="10 11" key="1">
    <citation type="journal article" date="2018" name="Mol. Plant">
        <title>The genome of Artemisia annua provides insight into the evolution of Asteraceae family and artemisinin biosynthesis.</title>
        <authorList>
            <person name="Shen Q."/>
            <person name="Zhang L."/>
            <person name="Liao Z."/>
            <person name="Wang S."/>
            <person name="Yan T."/>
            <person name="Shi P."/>
            <person name="Liu M."/>
            <person name="Fu X."/>
            <person name="Pan Q."/>
            <person name="Wang Y."/>
            <person name="Lv Z."/>
            <person name="Lu X."/>
            <person name="Zhang F."/>
            <person name="Jiang W."/>
            <person name="Ma Y."/>
            <person name="Chen M."/>
            <person name="Hao X."/>
            <person name="Li L."/>
            <person name="Tang Y."/>
            <person name="Lv G."/>
            <person name="Zhou Y."/>
            <person name="Sun X."/>
            <person name="Brodelius P.E."/>
            <person name="Rose J.K.C."/>
            <person name="Tang K."/>
        </authorList>
    </citation>
    <scope>NUCLEOTIDE SEQUENCE [LARGE SCALE GENOMIC DNA]</scope>
    <source>
        <strain evidence="11">cv. Huhao1</strain>
        <tissue evidence="10">Leaf</tissue>
    </source>
</reference>
<dbReference type="EC" id="4.1.1.48" evidence="3"/>
<feature type="domain" description="Indole-3-glycerol phosphate synthase" evidence="9">
    <location>
        <begin position="116"/>
        <end position="380"/>
    </location>
</feature>
<dbReference type="HAMAP" id="MF_00134_B">
    <property type="entry name" value="IGPS_B"/>
    <property type="match status" value="1"/>
</dbReference>
<comment type="caution">
    <text evidence="10">The sequence shown here is derived from an EMBL/GenBank/DDBJ whole genome shotgun (WGS) entry which is preliminary data.</text>
</comment>
<dbReference type="PANTHER" id="PTHR22854">
    <property type="entry name" value="TRYPTOPHAN BIOSYNTHESIS PROTEIN"/>
    <property type="match status" value="1"/>
</dbReference>
<evidence type="ECO:0000313" key="11">
    <source>
        <dbReference type="Proteomes" id="UP000245207"/>
    </source>
</evidence>
<evidence type="ECO:0000313" key="10">
    <source>
        <dbReference type="EMBL" id="PWA63049.1"/>
    </source>
</evidence>
<dbReference type="AlphaFoldDB" id="A0A2U1MP73"/>
<gene>
    <name evidence="10" type="ORF">CTI12_AA356710</name>
</gene>
<evidence type="ECO:0000256" key="1">
    <source>
        <dbReference type="ARBA" id="ARBA00001633"/>
    </source>
</evidence>
<dbReference type="STRING" id="35608.A0A2U1MP73"/>
<dbReference type="InterPro" id="IPR013798">
    <property type="entry name" value="Indole-3-glycerol_P_synth_dom"/>
</dbReference>
<keyword evidence="7" id="KW-0057">Aromatic amino acid biosynthesis</keyword>
<evidence type="ECO:0000256" key="4">
    <source>
        <dbReference type="ARBA" id="ARBA00022605"/>
    </source>
</evidence>
<dbReference type="InterPro" id="IPR001468">
    <property type="entry name" value="Indole-3-GlycerolPSynthase_CS"/>
</dbReference>
<keyword evidence="5" id="KW-0210">Decarboxylase</keyword>
<dbReference type="CDD" id="cd00331">
    <property type="entry name" value="IGPS"/>
    <property type="match status" value="1"/>
</dbReference>
<comment type="pathway">
    <text evidence="2">Amino-acid biosynthesis; L-tryptophan biosynthesis; L-tryptophan from chorismate: step 4/5.</text>
</comment>
<dbReference type="Gene3D" id="3.20.20.70">
    <property type="entry name" value="Aldolase class I"/>
    <property type="match status" value="1"/>
</dbReference>
<dbReference type="InterPro" id="IPR013785">
    <property type="entry name" value="Aldolase_TIM"/>
</dbReference>
<dbReference type="UniPathway" id="UPA00035">
    <property type="reaction ID" value="UER00043"/>
</dbReference>
<dbReference type="Proteomes" id="UP000245207">
    <property type="component" value="Unassembled WGS sequence"/>
</dbReference>
<keyword evidence="8" id="KW-0456">Lyase</keyword>
<sequence>MNSALRLGVYCDPINPAPSSYTSSPIFMDARKNNLACIRAQQSKTKDVPIITTSSNVSLIEELKSKDWEIGVLKDEIAATQGIRIRRRPPTAPPLHYVGPLELLLQNEGNSPRNILEEIVWNKDVEVTQMKERYPLFSLKEALNSAPPSRDFVGALKASYLRTGVPGLIAEVKKASPSRGVLREDFHPVEVAKAYEKGGAACLSVLTDSKYFQGSFENLEAIRNAGVKCPLLCKEFIVDAWQLYYGRAKGADAVLLIAGVLPDLDIKYMLKICKMIGLTALVEVHDENEMDRMLAIDGIELIGINNRNLETFEVDISNTKKLLEGERGEKIRQKDIIVVGESGLFTPADIAYVQEAGVKAILVGESIVKQKDPTQGIRELFGKDISA</sequence>
<keyword evidence="6" id="KW-0822">Tryptophan biosynthesis</keyword>
<dbReference type="Pfam" id="PF00218">
    <property type="entry name" value="IGPS"/>
    <property type="match status" value="1"/>
</dbReference>
<dbReference type="NCBIfam" id="NF001377">
    <property type="entry name" value="PRK00278.2-4"/>
    <property type="match status" value="1"/>
</dbReference>
<keyword evidence="4" id="KW-0028">Amino-acid biosynthesis</keyword>
<keyword evidence="11" id="KW-1185">Reference proteome</keyword>
<organism evidence="10 11">
    <name type="scientific">Artemisia annua</name>
    <name type="common">Sweet wormwood</name>
    <dbReference type="NCBI Taxonomy" id="35608"/>
    <lineage>
        <taxon>Eukaryota</taxon>
        <taxon>Viridiplantae</taxon>
        <taxon>Streptophyta</taxon>
        <taxon>Embryophyta</taxon>
        <taxon>Tracheophyta</taxon>
        <taxon>Spermatophyta</taxon>
        <taxon>Magnoliopsida</taxon>
        <taxon>eudicotyledons</taxon>
        <taxon>Gunneridae</taxon>
        <taxon>Pentapetalae</taxon>
        <taxon>asterids</taxon>
        <taxon>campanulids</taxon>
        <taxon>Asterales</taxon>
        <taxon>Asteraceae</taxon>
        <taxon>Asteroideae</taxon>
        <taxon>Anthemideae</taxon>
        <taxon>Artemisiinae</taxon>
        <taxon>Artemisia</taxon>
    </lineage>
</organism>
<dbReference type="GO" id="GO:0004640">
    <property type="term" value="F:phosphoribosylanthranilate isomerase activity"/>
    <property type="evidence" value="ECO:0007669"/>
    <property type="project" value="TreeGrafter"/>
</dbReference>
<dbReference type="InterPro" id="IPR045186">
    <property type="entry name" value="Indole-3-glycerol_P_synth"/>
</dbReference>
<dbReference type="PROSITE" id="PS00614">
    <property type="entry name" value="IGPS"/>
    <property type="match status" value="1"/>
</dbReference>
<name>A0A2U1MP73_ARTAN</name>
<dbReference type="InterPro" id="IPR011060">
    <property type="entry name" value="RibuloseP-bd_barrel"/>
</dbReference>
<evidence type="ECO:0000256" key="7">
    <source>
        <dbReference type="ARBA" id="ARBA00023141"/>
    </source>
</evidence>
<accession>A0A2U1MP73</accession>
<dbReference type="PANTHER" id="PTHR22854:SF2">
    <property type="entry name" value="INDOLE-3-GLYCEROL-PHOSPHATE SYNTHASE"/>
    <property type="match status" value="1"/>
</dbReference>
<evidence type="ECO:0000256" key="8">
    <source>
        <dbReference type="ARBA" id="ARBA00023239"/>
    </source>
</evidence>
<comment type="catalytic activity">
    <reaction evidence="1">
        <text>1-(2-carboxyphenylamino)-1-deoxy-D-ribulose 5-phosphate + H(+) = (1S,2R)-1-C-(indol-3-yl)glycerol 3-phosphate + CO2 + H2O</text>
        <dbReference type="Rhea" id="RHEA:23476"/>
        <dbReference type="ChEBI" id="CHEBI:15377"/>
        <dbReference type="ChEBI" id="CHEBI:15378"/>
        <dbReference type="ChEBI" id="CHEBI:16526"/>
        <dbReference type="ChEBI" id="CHEBI:58613"/>
        <dbReference type="ChEBI" id="CHEBI:58866"/>
        <dbReference type="EC" id="4.1.1.48"/>
    </reaction>
</comment>
<evidence type="ECO:0000256" key="3">
    <source>
        <dbReference type="ARBA" id="ARBA00012362"/>
    </source>
</evidence>
<dbReference type="NCBIfam" id="NF001372">
    <property type="entry name" value="PRK00278.1-4"/>
    <property type="match status" value="1"/>
</dbReference>
<dbReference type="EMBL" id="PKPP01004723">
    <property type="protein sequence ID" value="PWA63049.1"/>
    <property type="molecule type" value="Genomic_DNA"/>
</dbReference>